<name>W6QCZ4_PENRF</name>
<dbReference type="AlphaFoldDB" id="W6QCZ4"/>
<accession>W6QCZ4</accession>
<keyword evidence="2" id="KW-1185">Reference proteome</keyword>
<reference evidence="1" key="1">
    <citation type="journal article" date="2014" name="Nat. Commun.">
        <title>Multiple recent horizontal transfers of a large genomic region in cheese making fungi.</title>
        <authorList>
            <person name="Cheeseman K."/>
            <person name="Ropars J."/>
            <person name="Renault P."/>
            <person name="Dupont J."/>
            <person name="Gouzy J."/>
            <person name="Branca A."/>
            <person name="Abraham A.L."/>
            <person name="Ceppi M."/>
            <person name="Conseiller E."/>
            <person name="Debuchy R."/>
            <person name="Malagnac F."/>
            <person name="Goarin A."/>
            <person name="Silar P."/>
            <person name="Lacoste S."/>
            <person name="Sallet E."/>
            <person name="Bensimon A."/>
            <person name="Giraud T."/>
            <person name="Brygoo Y."/>
        </authorList>
    </citation>
    <scope>NUCLEOTIDE SEQUENCE [LARGE SCALE GENOMIC DNA]</scope>
    <source>
        <strain evidence="1">FM164</strain>
    </source>
</reference>
<evidence type="ECO:0000313" key="1">
    <source>
        <dbReference type="EMBL" id="CDM33936.1"/>
    </source>
</evidence>
<protein>
    <submittedName>
        <fullName evidence="1">Genomic scaffold, ProqFM164S03</fullName>
    </submittedName>
</protein>
<dbReference type="EMBL" id="HG792017">
    <property type="protein sequence ID" value="CDM33936.1"/>
    <property type="molecule type" value="Genomic_DNA"/>
</dbReference>
<dbReference type="Proteomes" id="UP000030686">
    <property type="component" value="Unassembled WGS sequence"/>
</dbReference>
<gene>
    <name evidence="1" type="ORF">PROQFM164_S03g000660</name>
</gene>
<evidence type="ECO:0000313" key="2">
    <source>
        <dbReference type="Proteomes" id="UP000030686"/>
    </source>
</evidence>
<proteinExistence type="predicted"/>
<sequence length="160" mass="17614">MMTKRRLSLACNIAAVFRPDKSSEPMQPCICTPYSETTQTHVTRLDTPPIVSGGAGGHAIAESGGDVILCMDREQRFSWGEMQEIDTGACISISPSPTSIRFPEILQTLAAKHGTLTWYQKYVTDSGQLPISTRGRRVRLRHFWIPAGCARAAMISPAYE</sequence>
<organism evidence="1 2">
    <name type="scientific">Penicillium roqueforti (strain FM164)</name>
    <dbReference type="NCBI Taxonomy" id="1365484"/>
    <lineage>
        <taxon>Eukaryota</taxon>
        <taxon>Fungi</taxon>
        <taxon>Dikarya</taxon>
        <taxon>Ascomycota</taxon>
        <taxon>Pezizomycotina</taxon>
        <taxon>Eurotiomycetes</taxon>
        <taxon>Eurotiomycetidae</taxon>
        <taxon>Eurotiales</taxon>
        <taxon>Aspergillaceae</taxon>
        <taxon>Penicillium</taxon>
    </lineage>
</organism>